<name>A0A4Z2CH30_9TELE</name>
<keyword evidence="3" id="KW-0206">Cytoskeleton</keyword>
<sequence length="362" mass="38667">METSVGTPKQGDAALSLAREAEAAPVHPSGGPISPPADAKAAGQLVASAFEPNGGDTERSRAETEERRMSPSLTLIKAPDLQSSQSPEEVLALNAAAIIANIKLQRQLSRRTSVPSETDSSARPQGTSADGQRPDGREPQQQNQPHAAFGPEPWSCSLQEALQRSRPDFITRSQGRLRELERRRLERRELGGSSAGAGRRRVHRGSTCSSSSSSSSQWLVFLMKQKGLDGSKCSRAVAPFNTSAPPTLLLWQMVGGWGGVGGGASVWKKSGGLELLFSAGLEQNTFSFCRQSRSSPPVMRIHFAFAEAVGSDSAEKQQLRDRQRPDEVNQGPAGPRTGPSAGRDLAVAAFPLVSHQPQHLLL</sequence>
<feature type="region of interest" description="Disordered" evidence="4">
    <location>
        <begin position="107"/>
        <end position="153"/>
    </location>
</feature>
<evidence type="ECO:0000259" key="5">
    <source>
        <dbReference type="Pfam" id="PF15309"/>
    </source>
</evidence>
<keyword evidence="7" id="KW-1185">Reference proteome</keyword>
<reference evidence="6 7" key="1">
    <citation type="submission" date="2019-04" db="EMBL/GenBank/DDBJ databases">
        <title>The sequence and de novo assembly of Takifugu bimaculatus genome using PacBio and Hi-C technologies.</title>
        <authorList>
            <person name="Xu P."/>
            <person name="Liu B."/>
            <person name="Zhou Z."/>
        </authorList>
    </citation>
    <scope>NUCLEOTIDE SEQUENCE [LARGE SCALE GENOMIC DNA]</scope>
    <source>
        <strain evidence="6">TB-2018</strain>
        <tissue evidence="6">Muscle</tissue>
    </source>
</reference>
<evidence type="ECO:0000256" key="1">
    <source>
        <dbReference type="ARBA" id="ARBA00004300"/>
    </source>
</evidence>
<feature type="compositionally biased region" description="Basic and acidic residues" evidence="4">
    <location>
        <begin position="313"/>
        <end position="327"/>
    </location>
</feature>
<dbReference type="EMBL" id="SWLE01000001">
    <property type="protein sequence ID" value="TNN03430.1"/>
    <property type="molecule type" value="Genomic_DNA"/>
</dbReference>
<organism evidence="6 7">
    <name type="scientific">Takifugu bimaculatus</name>
    <dbReference type="NCBI Taxonomy" id="433685"/>
    <lineage>
        <taxon>Eukaryota</taxon>
        <taxon>Metazoa</taxon>
        <taxon>Chordata</taxon>
        <taxon>Craniata</taxon>
        <taxon>Vertebrata</taxon>
        <taxon>Euteleostomi</taxon>
        <taxon>Actinopterygii</taxon>
        <taxon>Neopterygii</taxon>
        <taxon>Teleostei</taxon>
        <taxon>Neoteleostei</taxon>
        <taxon>Acanthomorphata</taxon>
        <taxon>Eupercaria</taxon>
        <taxon>Tetraodontiformes</taxon>
        <taxon>Tetradontoidea</taxon>
        <taxon>Tetraodontidae</taxon>
        <taxon>Takifugu</taxon>
    </lineage>
</organism>
<feature type="region of interest" description="Disordered" evidence="4">
    <location>
        <begin position="312"/>
        <end position="342"/>
    </location>
</feature>
<evidence type="ECO:0000256" key="4">
    <source>
        <dbReference type="SAM" id="MobiDB-lite"/>
    </source>
</evidence>
<proteinExistence type="predicted"/>
<evidence type="ECO:0000313" key="7">
    <source>
        <dbReference type="Proteomes" id="UP000516260"/>
    </source>
</evidence>
<feature type="domain" description="ALMS motif" evidence="5">
    <location>
        <begin position="155"/>
        <end position="188"/>
    </location>
</feature>
<feature type="region of interest" description="Disordered" evidence="4">
    <location>
        <begin position="1"/>
        <end position="87"/>
    </location>
</feature>
<dbReference type="Pfam" id="PF15309">
    <property type="entry name" value="ALMS_motif"/>
    <property type="match status" value="1"/>
</dbReference>
<feature type="compositionally biased region" description="Polar residues" evidence="4">
    <location>
        <begin position="107"/>
        <end position="130"/>
    </location>
</feature>
<evidence type="ECO:0000256" key="3">
    <source>
        <dbReference type="ARBA" id="ARBA00023212"/>
    </source>
</evidence>
<evidence type="ECO:0000313" key="6">
    <source>
        <dbReference type="EMBL" id="TNN03430.1"/>
    </source>
</evidence>
<accession>A0A4Z2CH30</accession>
<dbReference type="InterPro" id="IPR029299">
    <property type="entry name" value="ALMS_motif"/>
</dbReference>
<comment type="caution">
    <text evidence="6">The sequence shown here is derived from an EMBL/GenBank/DDBJ whole genome shotgun (WGS) entry which is preliminary data.</text>
</comment>
<keyword evidence="2" id="KW-0963">Cytoplasm</keyword>
<dbReference type="Proteomes" id="UP000516260">
    <property type="component" value="Chromosome 1"/>
</dbReference>
<dbReference type="GO" id="GO:0005813">
    <property type="term" value="C:centrosome"/>
    <property type="evidence" value="ECO:0007669"/>
    <property type="project" value="UniProtKB-SubCell"/>
</dbReference>
<evidence type="ECO:0000256" key="2">
    <source>
        <dbReference type="ARBA" id="ARBA00022490"/>
    </source>
</evidence>
<feature type="region of interest" description="Disordered" evidence="4">
    <location>
        <begin position="188"/>
        <end position="212"/>
    </location>
</feature>
<dbReference type="AlphaFoldDB" id="A0A4Z2CH30"/>
<gene>
    <name evidence="6" type="ORF">fugu_000459</name>
</gene>
<protein>
    <recommendedName>
        <fullName evidence="5">ALMS motif domain-containing protein</fullName>
    </recommendedName>
</protein>
<comment type="subcellular location">
    <subcellularLocation>
        <location evidence="1">Cytoplasm</location>
        <location evidence="1">Cytoskeleton</location>
        <location evidence="1">Microtubule organizing center</location>
        <location evidence="1">Centrosome</location>
    </subcellularLocation>
</comment>
<feature type="compositionally biased region" description="Basic and acidic residues" evidence="4">
    <location>
        <begin position="56"/>
        <end position="69"/>
    </location>
</feature>